<feature type="region of interest" description="Disordered" evidence="1">
    <location>
        <begin position="17"/>
        <end position="71"/>
    </location>
</feature>
<reference evidence="2" key="1">
    <citation type="submission" date="2023-05" db="EMBL/GenBank/DDBJ databases">
        <authorList>
            <person name="Stuckert A."/>
        </authorList>
    </citation>
    <scope>NUCLEOTIDE SEQUENCE</scope>
</reference>
<protein>
    <submittedName>
        <fullName evidence="2">Uncharacterized protein</fullName>
    </submittedName>
</protein>
<sequence>MNGPIVFWDLSRVPKDYRVGGRTPSASNRLGNRTGSGSGYLSNSDTRSPPLLPKGGPVLKAELPLLGGPPL</sequence>
<keyword evidence="3" id="KW-1185">Reference proteome</keyword>
<name>A0ABN9ANG8_9NEOB</name>
<comment type="caution">
    <text evidence="2">The sequence shown here is derived from an EMBL/GenBank/DDBJ whole genome shotgun (WGS) entry which is preliminary data.</text>
</comment>
<evidence type="ECO:0000313" key="3">
    <source>
        <dbReference type="Proteomes" id="UP001162483"/>
    </source>
</evidence>
<accession>A0ABN9ANG8</accession>
<dbReference type="Proteomes" id="UP001162483">
    <property type="component" value="Unassembled WGS sequence"/>
</dbReference>
<proteinExistence type="predicted"/>
<evidence type="ECO:0000313" key="2">
    <source>
        <dbReference type="EMBL" id="CAI9536999.1"/>
    </source>
</evidence>
<feature type="compositionally biased region" description="Polar residues" evidence="1">
    <location>
        <begin position="24"/>
        <end position="47"/>
    </location>
</feature>
<organism evidence="2 3">
    <name type="scientific">Staurois parvus</name>
    <dbReference type="NCBI Taxonomy" id="386267"/>
    <lineage>
        <taxon>Eukaryota</taxon>
        <taxon>Metazoa</taxon>
        <taxon>Chordata</taxon>
        <taxon>Craniata</taxon>
        <taxon>Vertebrata</taxon>
        <taxon>Euteleostomi</taxon>
        <taxon>Amphibia</taxon>
        <taxon>Batrachia</taxon>
        <taxon>Anura</taxon>
        <taxon>Neobatrachia</taxon>
        <taxon>Ranoidea</taxon>
        <taxon>Ranidae</taxon>
        <taxon>Staurois</taxon>
    </lineage>
</organism>
<dbReference type="EMBL" id="CATNWA010000445">
    <property type="protein sequence ID" value="CAI9536999.1"/>
    <property type="molecule type" value="Genomic_DNA"/>
</dbReference>
<evidence type="ECO:0000256" key="1">
    <source>
        <dbReference type="SAM" id="MobiDB-lite"/>
    </source>
</evidence>
<gene>
    <name evidence="2" type="ORF">SPARVUS_LOCUS1133955</name>
</gene>